<accession>A0A448WSL9</accession>
<sequence>MTSLRSGLRPIYDSDRRSYRLQLTRLSDTAAYGAAILAAKIRAEVTLQREFCKLKTYVLARLEITAQGEVINWVETSELNSINHEVVIS</sequence>
<dbReference type="AlphaFoldDB" id="A0A448WSL9"/>
<keyword evidence="2" id="KW-1185">Reference proteome</keyword>
<proteinExistence type="predicted"/>
<dbReference type="EMBL" id="CAAALY010040553">
    <property type="protein sequence ID" value="VEL19190.1"/>
    <property type="molecule type" value="Genomic_DNA"/>
</dbReference>
<comment type="caution">
    <text evidence="1">The sequence shown here is derived from an EMBL/GenBank/DDBJ whole genome shotgun (WGS) entry which is preliminary data.</text>
</comment>
<protein>
    <submittedName>
        <fullName evidence="1">Uncharacterized protein</fullName>
    </submittedName>
</protein>
<reference evidence="1" key="1">
    <citation type="submission" date="2018-11" db="EMBL/GenBank/DDBJ databases">
        <authorList>
            <consortium name="Pathogen Informatics"/>
        </authorList>
    </citation>
    <scope>NUCLEOTIDE SEQUENCE</scope>
</reference>
<dbReference type="Proteomes" id="UP000784294">
    <property type="component" value="Unassembled WGS sequence"/>
</dbReference>
<organism evidence="1 2">
    <name type="scientific">Protopolystoma xenopodis</name>
    <dbReference type="NCBI Taxonomy" id="117903"/>
    <lineage>
        <taxon>Eukaryota</taxon>
        <taxon>Metazoa</taxon>
        <taxon>Spiralia</taxon>
        <taxon>Lophotrochozoa</taxon>
        <taxon>Platyhelminthes</taxon>
        <taxon>Monogenea</taxon>
        <taxon>Polyopisthocotylea</taxon>
        <taxon>Polystomatidea</taxon>
        <taxon>Polystomatidae</taxon>
        <taxon>Protopolystoma</taxon>
    </lineage>
</organism>
<gene>
    <name evidence="1" type="ORF">PXEA_LOCUS12630</name>
</gene>
<name>A0A448WSL9_9PLAT</name>
<evidence type="ECO:0000313" key="1">
    <source>
        <dbReference type="EMBL" id="VEL19190.1"/>
    </source>
</evidence>
<evidence type="ECO:0000313" key="2">
    <source>
        <dbReference type="Proteomes" id="UP000784294"/>
    </source>
</evidence>